<reference evidence="2" key="1">
    <citation type="submission" date="2023-04" db="EMBL/GenBank/DDBJ databases">
        <title>Chromosome-level genome of Chaenocephalus aceratus.</title>
        <authorList>
            <person name="Park H."/>
        </authorList>
    </citation>
    <scope>NUCLEOTIDE SEQUENCE</scope>
    <source>
        <strain evidence="2">DE</strain>
        <tissue evidence="2">Muscle</tissue>
    </source>
</reference>
<dbReference type="Proteomes" id="UP001228049">
    <property type="component" value="Unassembled WGS sequence"/>
</dbReference>
<feature type="region of interest" description="Disordered" evidence="1">
    <location>
        <begin position="161"/>
        <end position="191"/>
    </location>
</feature>
<dbReference type="AlphaFoldDB" id="A0AAD9CSY0"/>
<keyword evidence="3" id="KW-1185">Reference proteome</keyword>
<proteinExistence type="predicted"/>
<evidence type="ECO:0000313" key="3">
    <source>
        <dbReference type="Proteomes" id="UP001228049"/>
    </source>
</evidence>
<organism evidence="2 3">
    <name type="scientific">Dissostichus eleginoides</name>
    <name type="common">Patagonian toothfish</name>
    <name type="synonym">Dissostichus amissus</name>
    <dbReference type="NCBI Taxonomy" id="100907"/>
    <lineage>
        <taxon>Eukaryota</taxon>
        <taxon>Metazoa</taxon>
        <taxon>Chordata</taxon>
        <taxon>Craniata</taxon>
        <taxon>Vertebrata</taxon>
        <taxon>Euteleostomi</taxon>
        <taxon>Actinopterygii</taxon>
        <taxon>Neopterygii</taxon>
        <taxon>Teleostei</taxon>
        <taxon>Neoteleostei</taxon>
        <taxon>Acanthomorphata</taxon>
        <taxon>Eupercaria</taxon>
        <taxon>Perciformes</taxon>
        <taxon>Notothenioidei</taxon>
        <taxon>Nototheniidae</taxon>
        <taxon>Dissostichus</taxon>
    </lineage>
</organism>
<name>A0AAD9CSY0_DISEL</name>
<protein>
    <submittedName>
        <fullName evidence="2">C2 domain containing protein 3</fullName>
    </submittedName>
</protein>
<feature type="region of interest" description="Disordered" evidence="1">
    <location>
        <begin position="72"/>
        <end position="92"/>
    </location>
</feature>
<accession>A0AAD9CSY0</accession>
<feature type="non-terminal residue" evidence="2">
    <location>
        <position position="1"/>
    </location>
</feature>
<dbReference type="EMBL" id="JASDAP010000001">
    <property type="protein sequence ID" value="KAK1906767.1"/>
    <property type="molecule type" value="Genomic_DNA"/>
</dbReference>
<sequence>VSVERGTGGDVAEERVTEGGWAGQAYMLAAATGMQSMTRSNPPPIMLVYTPAQAANLDFLLQCAHGAKPIQPRRLGKVGKSSTSTPLPPHLLPPPLSVIPGLSISARGTVGKLCVSALPNNYLQLRLTAVWPTAALGLWTRRSSSEQDSCVWDHTSPLQRGLTTAQKQPKDRPSNPPHLPACVPRKPLQGSPSRIQTWASPLPFVPLAFKAGQEPLLLSARSQPRASPCHLALGSARCS</sequence>
<evidence type="ECO:0000313" key="2">
    <source>
        <dbReference type="EMBL" id="KAK1906767.1"/>
    </source>
</evidence>
<feature type="non-terminal residue" evidence="2">
    <location>
        <position position="239"/>
    </location>
</feature>
<evidence type="ECO:0000256" key="1">
    <source>
        <dbReference type="SAM" id="MobiDB-lite"/>
    </source>
</evidence>
<comment type="caution">
    <text evidence="2">The sequence shown here is derived from an EMBL/GenBank/DDBJ whole genome shotgun (WGS) entry which is preliminary data.</text>
</comment>
<gene>
    <name evidence="2" type="ORF">KUDE01_009163</name>
</gene>